<gene>
    <name evidence="8" type="primary">alr</name>
    <name evidence="8" type="ORF">EQF91_06750</name>
</gene>
<feature type="active site" description="Proton acceptor; specific for L-alanine" evidence="4">
    <location>
        <position position="256"/>
    </location>
</feature>
<dbReference type="Proteomes" id="UP000297454">
    <property type="component" value="Unassembled WGS sequence"/>
</dbReference>
<dbReference type="NCBIfam" id="TIGR00492">
    <property type="entry name" value="alr"/>
    <property type="match status" value="1"/>
</dbReference>
<comment type="catalytic activity">
    <reaction evidence="4">
        <text>L-alanine = D-alanine</text>
        <dbReference type="Rhea" id="RHEA:20249"/>
        <dbReference type="ChEBI" id="CHEBI:57416"/>
        <dbReference type="ChEBI" id="CHEBI:57972"/>
        <dbReference type="EC" id="5.1.1.1"/>
    </reaction>
</comment>
<dbReference type="FunFam" id="3.20.20.10:FF:000002">
    <property type="entry name" value="Alanine racemase"/>
    <property type="match status" value="1"/>
</dbReference>
<dbReference type="SUPFAM" id="SSF50621">
    <property type="entry name" value="Alanine racemase C-terminal domain-like"/>
    <property type="match status" value="1"/>
</dbReference>
<name>A0A4R9C063_9FIRM</name>
<comment type="pathway">
    <text evidence="4">Amino-acid biosynthesis; D-alanine biosynthesis; D-alanine from L-alanine: step 1/1.</text>
</comment>
<evidence type="ECO:0000256" key="6">
    <source>
        <dbReference type="PIRSR" id="PIRSR600821-52"/>
    </source>
</evidence>
<dbReference type="GO" id="GO:0030632">
    <property type="term" value="P:D-alanine biosynthetic process"/>
    <property type="evidence" value="ECO:0007669"/>
    <property type="project" value="UniProtKB-UniRule"/>
</dbReference>
<dbReference type="EMBL" id="SCFR01000026">
    <property type="protein sequence ID" value="TFF65004.1"/>
    <property type="molecule type" value="Genomic_DNA"/>
</dbReference>
<proteinExistence type="inferred from homology"/>
<feature type="active site" description="Proton acceptor; specific for D-alanine" evidence="4">
    <location>
        <position position="33"/>
    </location>
</feature>
<feature type="domain" description="Alanine racemase C-terminal" evidence="7">
    <location>
        <begin position="235"/>
        <end position="362"/>
    </location>
</feature>
<comment type="caution">
    <text evidence="8">The sequence shown here is derived from an EMBL/GenBank/DDBJ whole genome shotgun (WGS) entry which is preliminary data.</text>
</comment>
<dbReference type="AlphaFoldDB" id="A0A4R9C063"/>
<evidence type="ECO:0000256" key="3">
    <source>
        <dbReference type="ARBA" id="ARBA00023235"/>
    </source>
</evidence>
<comment type="function">
    <text evidence="4">Catalyzes the interconversion of L-alanine and D-alanine. May also act on other amino acids.</text>
</comment>
<dbReference type="GO" id="GO:0008784">
    <property type="term" value="F:alanine racemase activity"/>
    <property type="evidence" value="ECO:0007669"/>
    <property type="project" value="UniProtKB-UniRule"/>
</dbReference>
<organism evidence="8 9">
    <name type="scientific">Helcococcus ovis</name>
    <dbReference type="NCBI Taxonomy" id="72026"/>
    <lineage>
        <taxon>Bacteria</taxon>
        <taxon>Bacillati</taxon>
        <taxon>Bacillota</taxon>
        <taxon>Tissierellia</taxon>
        <taxon>Tissierellales</taxon>
        <taxon>Peptoniphilaceae</taxon>
        <taxon>Helcococcus</taxon>
    </lineage>
</organism>
<feature type="modified residue" description="N6-(pyridoxal phosphate)lysine" evidence="4 5">
    <location>
        <position position="33"/>
    </location>
</feature>
<dbReference type="Pfam" id="PF00842">
    <property type="entry name" value="Ala_racemase_C"/>
    <property type="match status" value="1"/>
</dbReference>
<dbReference type="InterPro" id="IPR029066">
    <property type="entry name" value="PLP-binding_barrel"/>
</dbReference>
<dbReference type="InterPro" id="IPR000821">
    <property type="entry name" value="Ala_racemase"/>
</dbReference>
<protein>
    <recommendedName>
        <fullName evidence="4">Alanine racemase</fullName>
        <ecNumber evidence="4">5.1.1.1</ecNumber>
    </recommendedName>
</protein>
<dbReference type="SUPFAM" id="SSF51419">
    <property type="entry name" value="PLP-binding barrel"/>
    <property type="match status" value="1"/>
</dbReference>
<accession>A0A4R9C063</accession>
<keyword evidence="3 4" id="KW-0413">Isomerase</keyword>
<evidence type="ECO:0000256" key="1">
    <source>
        <dbReference type="ARBA" id="ARBA00001933"/>
    </source>
</evidence>
<dbReference type="PRINTS" id="PR00992">
    <property type="entry name" value="ALARACEMASE"/>
</dbReference>
<dbReference type="Gene3D" id="3.20.20.10">
    <property type="entry name" value="Alanine racemase"/>
    <property type="match status" value="1"/>
</dbReference>
<dbReference type="CDD" id="cd00430">
    <property type="entry name" value="PLPDE_III_AR"/>
    <property type="match status" value="1"/>
</dbReference>
<dbReference type="EC" id="5.1.1.1" evidence="4"/>
<evidence type="ECO:0000313" key="8">
    <source>
        <dbReference type="EMBL" id="TFF65004.1"/>
    </source>
</evidence>
<feature type="binding site" evidence="4 6">
    <location>
        <position position="126"/>
    </location>
    <ligand>
        <name>substrate</name>
    </ligand>
</feature>
<dbReference type="InterPro" id="IPR009006">
    <property type="entry name" value="Ala_racemase/Decarboxylase_C"/>
</dbReference>
<keyword evidence="2 4" id="KW-0663">Pyridoxal phosphate</keyword>
<dbReference type="GO" id="GO:0030170">
    <property type="term" value="F:pyridoxal phosphate binding"/>
    <property type="evidence" value="ECO:0007669"/>
    <property type="project" value="UniProtKB-UniRule"/>
</dbReference>
<dbReference type="PANTHER" id="PTHR30511">
    <property type="entry name" value="ALANINE RACEMASE"/>
    <property type="match status" value="1"/>
</dbReference>
<dbReference type="InterPro" id="IPR011079">
    <property type="entry name" value="Ala_racemase_C"/>
</dbReference>
<sequence>MDANVLEIDLGIIKKNVEILRSLSNKKFFAVVKANAYGLGAVEISKFIEDNVDMFCVANINEAIELRKSGIKKDILILGYIHPKNYKYLNEYNIIVNIYDFEIAKEMNKLGKTIRGHIKIETGHNRLGFKPTEDNFDIIRQIDSLENINIEGMFSHLSSADEADREYTYLQYDKFQKSVDGLSDINANWIKHISNDAGLLAYDVKYDGFRSGISLYGMYPSQYMKEKYNVGIENSFRLISSISFIKELEKGEGVSYNHTFIAEKKMKIATVSIGYADGYFRIVSNKGFVLINGKKAKILGRVTMDQLMVDISDIEAKLHDEVVLIGKSGEEYISPDLIAKWANTISYEIMTSISNRVYRVYKNKEKN</sequence>
<evidence type="ECO:0000259" key="7">
    <source>
        <dbReference type="SMART" id="SM01005"/>
    </source>
</evidence>
<dbReference type="InterPro" id="IPR001608">
    <property type="entry name" value="Ala_racemase_N"/>
</dbReference>
<reference evidence="8 9" key="1">
    <citation type="submission" date="2019-01" db="EMBL/GenBank/DDBJ databases">
        <title>Draft Genome Sequences of Helcococcus ovis Strains Isolated from the Uterus and Vagina of Dairy Cows with Metritis.</title>
        <authorList>
            <person name="Cunha F."/>
            <person name="Jeon S.J."/>
            <person name="Kutzer P."/>
            <person name="Galvao K.N."/>
        </authorList>
    </citation>
    <scope>NUCLEOTIDE SEQUENCE [LARGE SCALE GENOMIC DNA]</scope>
    <source>
        <strain evidence="8 9">KG-37</strain>
    </source>
</reference>
<dbReference type="HAMAP" id="MF_01201">
    <property type="entry name" value="Ala_racemase"/>
    <property type="match status" value="1"/>
</dbReference>
<evidence type="ECO:0000256" key="4">
    <source>
        <dbReference type="HAMAP-Rule" id="MF_01201"/>
    </source>
</evidence>
<evidence type="ECO:0000313" key="9">
    <source>
        <dbReference type="Proteomes" id="UP000297454"/>
    </source>
</evidence>
<feature type="binding site" evidence="4 6">
    <location>
        <position position="304"/>
    </location>
    <ligand>
        <name>substrate</name>
    </ligand>
</feature>
<comment type="similarity">
    <text evidence="4">Belongs to the alanine racemase family.</text>
</comment>
<evidence type="ECO:0000256" key="5">
    <source>
        <dbReference type="PIRSR" id="PIRSR600821-50"/>
    </source>
</evidence>
<dbReference type="InterPro" id="IPR020622">
    <property type="entry name" value="Ala_racemase_pyridoxalP-BS"/>
</dbReference>
<evidence type="ECO:0000256" key="2">
    <source>
        <dbReference type="ARBA" id="ARBA00022898"/>
    </source>
</evidence>
<dbReference type="PANTHER" id="PTHR30511:SF0">
    <property type="entry name" value="ALANINE RACEMASE, CATABOLIC-RELATED"/>
    <property type="match status" value="1"/>
</dbReference>
<dbReference type="Gene3D" id="2.40.37.10">
    <property type="entry name" value="Lyase, Ornithine Decarboxylase, Chain A, domain 1"/>
    <property type="match status" value="1"/>
</dbReference>
<keyword evidence="9" id="KW-1185">Reference proteome</keyword>
<dbReference type="UniPathway" id="UPA00042">
    <property type="reaction ID" value="UER00497"/>
</dbReference>
<dbReference type="Pfam" id="PF01168">
    <property type="entry name" value="Ala_racemase_N"/>
    <property type="match status" value="1"/>
</dbReference>
<dbReference type="SMART" id="SM01005">
    <property type="entry name" value="Ala_racemase_C"/>
    <property type="match status" value="1"/>
</dbReference>
<dbReference type="PROSITE" id="PS00395">
    <property type="entry name" value="ALANINE_RACEMASE"/>
    <property type="match status" value="1"/>
</dbReference>
<comment type="cofactor">
    <cofactor evidence="1 4 5">
        <name>pyridoxal 5'-phosphate</name>
        <dbReference type="ChEBI" id="CHEBI:597326"/>
    </cofactor>
</comment>
<dbReference type="GO" id="GO:0005829">
    <property type="term" value="C:cytosol"/>
    <property type="evidence" value="ECO:0007669"/>
    <property type="project" value="TreeGrafter"/>
</dbReference>